<feature type="region of interest" description="Disordered" evidence="7">
    <location>
        <begin position="61"/>
        <end position="106"/>
    </location>
</feature>
<feature type="domain" description="C2H2-type" evidence="8">
    <location>
        <begin position="11"/>
        <end position="34"/>
    </location>
</feature>
<name>A0ABD0QXS8_CIRMR</name>
<dbReference type="InterPro" id="IPR051643">
    <property type="entry name" value="Transcr_Reg_ZincFinger"/>
</dbReference>
<dbReference type="AlphaFoldDB" id="A0ABD0QXS8"/>
<reference evidence="9 10" key="1">
    <citation type="submission" date="2024-05" db="EMBL/GenBank/DDBJ databases">
        <title>Genome sequencing and assembly of Indian major carp, Cirrhinus mrigala (Hamilton, 1822).</title>
        <authorList>
            <person name="Mohindra V."/>
            <person name="Chowdhury L.M."/>
            <person name="Lal K."/>
            <person name="Jena J.K."/>
        </authorList>
    </citation>
    <scope>NUCLEOTIDE SEQUENCE [LARGE SCALE GENOMIC DNA]</scope>
    <source>
        <strain evidence="9">CM1030</strain>
        <tissue evidence="9">Blood</tissue>
    </source>
</reference>
<gene>
    <name evidence="9" type="ORF">M9458_013143</name>
</gene>
<feature type="compositionally biased region" description="Polar residues" evidence="7">
    <location>
        <begin position="81"/>
        <end position="90"/>
    </location>
</feature>
<keyword evidence="2" id="KW-0479">Metal-binding</keyword>
<proteinExistence type="predicted"/>
<evidence type="ECO:0000313" key="9">
    <source>
        <dbReference type="EMBL" id="KAL0190445.1"/>
    </source>
</evidence>
<dbReference type="Proteomes" id="UP001529510">
    <property type="component" value="Unassembled WGS sequence"/>
</dbReference>
<evidence type="ECO:0000256" key="6">
    <source>
        <dbReference type="PROSITE-ProRule" id="PRU00042"/>
    </source>
</evidence>
<feature type="non-terminal residue" evidence="9">
    <location>
        <position position="1"/>
    </location>
</feature>
<dbReference type="GO" id="GO:0008270">
    <property type="term" value="F:zinc ion binding"/>
    <property type="evidence" value="ECO:0007669"/>
    <property type="project" value="UniProtKB-KW"/>
</dbReference>
<feature type="non-terminal residue" evidence="9">
    <location>
        <position position="106"/>
    </location>
</feature>
<keyword evidence="5" id="KW-0539">Nucleus</keyword>
<evidence type="ECO:0000256" key="4">
    <source>
        <dbReference type="ARBA" id="ARBA00022833"/>
    </source>
</evidence>
<organism evidence="9 10">
    <name type="scientific">Cirrhinus mrigala</name>
    <name type="common">Mrigala</name>
    <dbReference type="NCBI Taxonomy" id="683832"/>
    <lineage>
        <taxon>Eukaryota</taxon>
        <taxon>Metazoa</taxon>
        <taxon>Chordata</taxon>
        <taxon>Craniata</taxon>
        <taxon>Vertebrata</taxon>
        <taxon>Euteleostomi</taxon>
        <taxon>Actinopterygii</taxon>
        <taxon>Neopterygii</taxon>
        <taxon>Teleostei</taxon>
        <taxon>Ostariophysi</taxon>
        <taxon>Cypriniformes</taxon>
        <taxon>Cyprinidae</taxon>
        <taxon>Labeoninae</taxon>
        <taxon>Labeonini</taxon>
        <taxon>Cirrhinus</taxon>
    </lineage>
</organism>
<evidence type="ECO:0000256" key="7">
    <source>
        <dbReference type="SAM" id="MobiDB-lite"/>
    </source>
</evidence>
<dbReference type="InterPro" id="IPR013087">
    <property type="entry name" value="Znf_C2H2_type"/>
</dbReference>
<dbReference type="GO" id="GO:0005634">
    <property type="term" value="C:nucleus"/>
    <property type="evidence" value="ECO:0007669"/>
    <property type="project" value="UniProtKB-SubCell"/>
</dbReference>
<comment type="caution">
    <text evidence="9">The sequence shown here is derived from an EMBL/GenBank/DDBJ whole genome shotgun (WGS) entry which is preliminary data.</text>
</comment>
<evidence type="ECO:0000313" key="10">
    <source>
        <dbReference type="Proteomes" id="UP001529510"/>
    </source>
</evidence>
<dbReference type="PROSITE" id="PS50157">
    <property type="entry name" value="ZINC_FINGER_C2H2_2"/>
    <property type="match status" value="1"/>
</dbReference>
<dbReference type="PANTHER" id="PTHR24396">
    <property type="entry name" value="ZINC FINGER PROTEIN"/>
    <property type="match status" value="1"/>
</dbReference>
<evidence type="ECO:0000256" key="5">
    <source>
        <dbReference type="ARBA" id="ARBA00023242"/>
    </source>
</evidence>
<evidence type="ECO:0000256" key="1">
    <source>
        <dbReference type="ARBA" id="ARBA00004123"/>
    </source>
</evidence>
<dbReference type="PROSITE" id="PS00028">
    <property type="entry name" value="ZINC_FINGER_C2H2_1"/>
    <property type="match status" value="1"/>
</dbReference>
<protein>
    <recommendedName>
        <fullName evidence="8">C2H2-type domain-containing protein</fullName>
    </recommendedName>
</protein>
<keyword evidence="10" id="KW-1185">Reference proteome</keyword>
<sequence>PKPEKQEPKPFVCCDYCGEMFDTRKALSCHARGHLRQLGVRWSLKVPPIEALYELMKREGTERASQIKSEPASGTAMQWKKTASSPQALTLSPGEKEQAASDSISA</sequence>
<evidence type="ECO:0000256" key="3">
    <source>
        <dbReference type="ARBA" id="ARBA00022771"/>
    </source>
</evidence>
<dbReference type="EMBL" id="JAMKFB020000006">
    <property type="protein sequence ID" value="KAL0190445.1"/>
    <property type="molecule type" value="Genomic_DNA"/>
</dbReference>
<accession>A0ABD0QXS8</accession>
<keyword evidence="4" id="KW-0862">Zinc</keyword>
<evidence type="ECO:0000256" key="2">
    <source>
        <dbReference type="ARBA" id="ARBA00022723"/>
    </source>
</evidence>
<dbReference type="PANTHER" id="PTHR24396:SF29">
    <property type="entry name" value="PROTEIN WIZ ISOFORM X1"/>
    <property type="match status" value="1"/>
</dbReference>
<evidence type="ECO:0000259" key="8">
    <source>
        <dbReference type="PROSITE" id="PS50157"/>
    </source>
</evidence>
<keyword evidence="3 6" id="KW-0863">Zinc-finger</keyword>
<comment type="subcellular location">
    <subcellularLocation>
        <location evidence="1">Nucleus</location>
    </subcellularLocation>
</comment>